<dbReference type="Gene3D" id="3.40.50.2300">
    <property type="match status" value="1"/>
</dbReference>
<protein>
    <submittedName>
        <fullName evidence="3">Response regulator</fullName>
    </submittedName>
</protein>
<keyword evidence="1" id="KW-0597">Phosphoprotein</keyword>
<dbReference type="PROSITE" id="PS50110">
    <property type="entry name" value="RESPONSE_REGULATORY"/>
    <property type="match status" value="1"/>
</dbReference>
<dbReference type="Proteomes" id="UP000620075">
    <property type="component" value="Unassembled WGS sequence"/>
</dbReference>
<accession>A0A934KGV2</accession>
<evidence type="ECO:0000313" key="4">
    <source>
        <dbReference type="Proteomes" id="UP000620075"/>
    </source>
</evidence>
<dbReference type="InterPro" id="IPR011006">
    <property type="entry name" value="CheY-like_superfamily"/>
</dbReference>
<comment type="caution">
    <text evidence="3">The sequence shown here is derived from an EMBL/GenBank/DDBJ whole genome shotgun (WGS) entry which is preliminary data.</text>
</comment>
<feature type="modified residue" description="4-aspartylphosphate" evidence="1">
    <location>
        <position position="55"/>
    </location>
</feature>
<organism evidence="3 4">
    <name type="scientific">Candidatus Dormiibacter inghamiae</name>
    <dbReference type="NCBI Taxonomy" id="3127013"/>
    <lineage>
        <taxon>Bacteria</taxon>
        <taxon>Bacillati</taxon>
        <taxon>Candidatus Dormiibacterota</taxon>
        <taxon>Candidatus Dormibacteria</taxon>
        <taxon>Candidatus Dormibacterales</taxon>
        <taxon>Candidatus Dormibacteraceae</taxon>
        <taxon>Candidatus Dormiibacter</taxon>
    </lineage>
</organism>
<gene>
    <name evidence="3" type="ORF">JF888_04335</name>
</gene>
<name>A0A934KGV2_9BACT</name>
<dbReference type="EMBL" id="JAEKNQ010000019">
    <property type="protein sequence ID" value="MBJ7602408.1"/>
    <property type="molecule type" value="Genomic_DNA"/>
</dbReference>
<proteinExistence type="predicted"/>
<dbReference type="GO" id="GO:0000160">
    <property type="term" value="P:phosphorelay signal transduction system"/>
    <property type="evidence" value="ECO:0007669"/>
    <property type="project" value="InterPro"/>
</dbReference>
<dbReference type="InterPro" id="IPR001789">
    <property type="entry name" value="Sig_transdc_resp-reg_receiver"/>
</dbReference>
<sequence>MWSAPQVLLLEDTPEELAALTLAVDRAGLEALPAPSPRRAMSLLERREPLVAVLDLDMARVPGDERTITVEMVLQRLRRRHANCIPLVYSACVETIEDQVRLFELHPHCLFQSKRQGEQRLLHRLNGLLAAHVGDLAGRGGAVVHLPSGEVFSHRIGLALLASCRANHTLVLAESDARAARRFEAWLRRQRSSVSVRAAGNRHYRLWLEERD</sequence>
<dbReference type="RefSeq" id="WP_338176903.1">
    <property type="nucleotide sequence ID" value="NZ_JAEKNQ010000019.1"/>
</dbReference>
<evidence type="ECO:0000259" key="2">
    <source>
        <dbReference type="PROSITE" id="PS50110"/>
    </source>
</evidence>
<evidence type="ECO:0000256" key="1">
    <source>
        <dbReference type="PROSITE-ProRule" id="PRU00169"/>
    </source>
</evidence>
<reference evidence="3 4" key="1">
    <citation type="submission" date="2020-10" db="EMBL/GenBank/DDBJ databases">
        <title>Ca. Dormibacterota MAGs.</title>
        <authorList>
            <person name="Montgomery K."/>
        </authorList>
    </citation>
    <scope>NUCLEOTIDE SEQUENCE [LARGE SCALE GENOMIC DNA]</scope>
    <source>
        <strain evidence="3">SC8811_S16_3</strain>
    </source>
</reference>
<evidence type="ECO:0000313" key="3">
    <source>
        <dbReference type="EMBL" id="MBJ7602408.1"/>
    </source>
</evidence>
<dbReference type="SUPFAM" id="SSF52172">
    <property type="entry name" value="CheY-like"/>
    <property type="match status" value="1"/>
</dbReference>
<feature type="domain" description="Response regulatory" evidence="2">
    <location>
        <begin position="6"/>
        <end position="129"/>
    </location>
</feature>
<dbReference type="AlphaFoldDB" id="A0A934KGV2"/>